<feature type="domain" description="Histidine kinase" evidence="8">
    <location>
        <begin position="474"/>
        <end position="686"/>
    </location>
</feature>
<feature type="transmembrane region" description="Helical" evidence="7">
    <location>
        <begin position="317"/>
        <end position="334"/>
    </location>
</feature>
<protein>
    <recommendedName>
        <fullName evidence="2">histidine kinase</fullName>
        <ecNumber evidence="2">2.7.13.3</ecNumber>
    </recommendedName>
</protein>
<dbReference type="CDD" id="cd00075">
    <property type="entry name" value="HATPase"/>
    <property type="match status" value="1"/>
</dbReference>
<keyword evidence="7" id="KW-0812">Transmembrane</keyword>
<dbReference type="SUPFAM" id="SSF55874">
    <property type="entry name" value="ATPase domain of HSP90 chaperone/DNA topoisomerase II/histidine kinase"/>
    <property type="match status" value="1"/>
</dbReference>
<dbReference type="Pfam" id="PF07696">
    <property type="entry name" value="7TMR-DISMED2"/>
    <property type="match status" value="1"/>
</dbReference>
<keyword evidence="5" id="KW-0418">Kinase</keyword>
<dbReference type="InterPro" id="IPR036890">
    <property type="entry name" value="HATPase_C_sf"/>
</dbReference>
<keyword evidence="6" id="KW-0902">Two-component regulatory system</keyword>
<feature type="transmembrane region" description="Helical" evidence="7">
    <location>
        <begin position="219"/>
        <end position="239"/>
    </location>
</feature>
<dbReference type="InterPro" id="IPR050736">
    <property type="entry name" value="Sensor_HK_Regulatory"/>
</dbReference>
<dbReference type="Proteomes" id="UP000007471">
    <property type="component" value="Chromosome"/>
</dbReference>
<dbReference type="InterPro" id="IPR003661">
    <property type="entry name" value="HisK_dim/P_dom"/>
</dbReference>
<dbReference type="InterPro" id="IPR005467">
    <property type="entry name" value="His_kinase_dom"/>
</dbReference>
<evidence type="ECO:0000259" key="8">
    <source>
        <dbReference type="PROSITE" id="PS50109"/>
    </source>
</evidence>
<feature type="transmembrane region" description="Helical" evidence="7">
    <location>
        <begin position="283"/>
        <end position="305"/>
    </location>
</feature>
<gene>
    <name evidence="9" type="ordered locus">Mesci_1197</name>
</gene>
<dbReference type="Pfam" id="PF02518">
    <property type="entry name" value="HATPase_c"/>
    <property type="match status" value="1"/>
</dbReference>
<evidence type="ECO:0000313" key="9">
    <source>
        <dbReference type="EMBL" id="ADV10361.1"/>
    </source>
</evidence>
<dbReference type="SUPFAM" id="SSF47384">
    <property type="entry name" value="Homodimeric domain of signal transducing histidine kinase"/>
    <property type="match status" value="1"/>
</dbReference>
<evidence type="ECO:0000256" key="2">
    <source>
        <dbReference type="ARBA" id="ARBA00012438"/>
    </source>
</evidence>
<reference evidence="10" key="1">
    <citation type="submission" date="2011-01" db="EMBL/GenBank/DDBJ databases">
        <title>Complete sequence of chromosome of Mesorhizobium ciceri bv. biserrulae WSM1271.</title>
        <authorList>
            <person name="Lucas S."/>
            <person name="Copeland A."/>
            <person name="Lapidus A."/>
            <person name="Cheng J.-F."/>
            <person name="Goodwin L."/>
            <person name="Pitluck S."/>
            <person name="Teshima H."/>
            <person name="Detter J.C."/>
            <person name="Han C."/>
            <person name="Tapia R."/>
            <person name="Land M."/>
            <person name="Hauser L."/>
            <person name="Kyrpides N."/>
            <person name="Ivanova N."/>
            <person name="Nandasena K."/>
            <person name="Reeve W.G."/>
            <person name="Howieson J.G."/>
            <person name="O'Hara G."/>
            <person name="Tiwari R.P."/>
            <person name="Woyke T."/>
        </authorList>
    </citation>
    <scope>NUCLEOTIDE SEQUENCE [LARGE SCALE GENOMIC DNA]</scope>
    <source>
        <strain evidence="10">HAMBI 2942 / LMG 23838 / WSM1271</strain>
    </source>
</reference>
<dbReference type="SMART" id="SM00387">
    <property type="entry name" value="HATPase_c"/>
    <property type="match status" value="1"/>
</dbReference>
<keyword evidence="9" id="KW-0547">Nucleotide-binding</keyword>
<evidence type="ECO:0000256" key="3">
    <source>
        <dbReference type="ARBA" id="ARBA00022553"/>
    </source>
</evidence>
<accession>E8TLX6</accession>
<dbReference type="Pfam" id="PF00512">
    <property type="entry name" value="HisKA"/>
    <property type="match status" value="1"/>
</dbReference>
<evidence type="ECO:0000313" key="10">
    <source>
        <dbReference type="Proteomes" id="UP000007471"/>
    </source>
</evidence>
<dbReference type="HOGENOM" id="CLU_000445_105_2_5"/>
<feature type="transmembrane region" description="Helical" evidence="7">
    <location>
        <begin position="341"/>
        <end position="362"/>
    </location>
</feature>
<feature type="transmembrane region" description="Helical" evidence="7">
    <location>
        <begin position="191"/>
        <end position="212"/>
    </location>
</feature>
<dbReference type="CDD" id="cd00082">
    <property type="entry name" value="HisKA"/>
    <property type="match status" value="1"/>
</dbReference>
<dbReference type="PROSITE" id="PS50109">
    <property type="entry name" value="HIS_KIN"/>
    <property type="match status" value="1"/>
</dbReference>
<dbReference type="Gene3D" id="1.10.287.130">
    <property type="match status" value="1"/>
</dbReference>
<evidence type="ECO:0000256" key="4">
    <source>
        <dbReference type="ARBA" id="ARBA00022679"/>
    </source>
</evidence>
<keyword evidence="7" id="KW-0472">Membrane</keyword>
<comment type="catalytic activity">
    <reaction evidence="1">
        <text>ATP + protein L-histidine = ADP + protein N-phospho-L-histidine.</text>
        <dbReference type="EC" id="2.7.13.3"/>
    </reaction>
</comment>
<name>E8TLX6_MESCW</name>
<keyword evidence="7" id="KW-1133">Transmembrane helix</keyword>
<dbReference type="PANTHER" id="PTHR43711">
    <property type="entry name" value="TWO-COMPONENT HISTIDINE KINASE"/>
    <property type="match status" value="1"/>
</dbReference>
<dbReference type="InterPro" id="IPR003594">
    <property type="entry name" value="HATPase_dom"/>
</dbReference>
<keyword evidence="9" id="KW-0067">ATP-binding</keyword>
<dbReference type="GO" id="GO:0005524">
    <property type="term" value="F:ATP binding"/>
    <property type="evidence" value="ECO:0007669"/>
    <property type="project" value="UniProtKB-KW"/>
</dbReference>
<dbReference type="KEGG" id="mci:Mesci_1197"/>
<proteinExistence type="predicted"/>
<keyword evidence="4" id="KW-0808">Transferase</keyword>
<dbReference type="PRINTS" id="PR00344">
    <property type="entry name" value="BCTRLSENSOR"/>
</dbReference>
<sequence length="693" mass="77066">MQQSDTIRFHLFAALSILFVCLVPQTLWALPLKPTDGLKAPVSLSGHLAIFHDPTGALTFNDIVSKRSNIQFEPIPSMLTQGYQKGAIWARFSLSASTAPRQWLLQVERPLIEHITLYVSDGAGGYSVLPPDRLNLGDGADADAYPAVFPISVPSTRTDYYIRLQSSTSITTSLNLWQSQGYEEYRRSDDWVMGMVVGAIFVMIFTNFLYAVWLRDSLYLLYIAVIIESGLISLFHMGYASEILRSLEPKTIHLIWGIIVCLYSIVLILFLSRLFDFHRQLIWAWRISQGVVLLNGIALAFAIVGRYGDVGFFVSRLQQLSLIFISLLVLYLLIVRRRYQYLLSAIAFLSVISVMLVMQMMYTGANPFQLDGSLSRFLAGGTVIHLALLSAAVAKRTRLAERSLSEEKDRVIAVSRLAEQELTIKVRERTAELGERNTSLMVEVDRRHLLELKLRQALDTANDALAQQRDFVALVSHEFRGPLAVISAAADNLSSSAGESADNIKLRTTRIRQTVKRMSSLIENVLAFDRLNGGHETLPRIKMFDLNEVLRAAEAGLDDAAAGRVSFTHGDEVIVKGDRNLLEIVIQNLIQNALKYSSVTSSVTIRLSTEQGVAFVHVADQGSGVAPDDHEFIFMRYYRAAGQLVNGSGLGLYISREIARQHGGGLILAASDVNGSTFRLSLPVERNWPAPEK</sequence>
<dbReference type="AlphaFoldDB" id="E8TLX6"/>
<dbReference type="eggNOG" id="COG2205">
    <property type="taxonomic scope" value="Bacteria"/>
</dbReference>
<dbReference type="InterPro" id="IPR011622">
    <property type="entry name" value="7TMR_DISM_rcpt_extracell_dom2"/>
</dbReference>
<dbReference type="Gene3D" id="2.60.40.2380">
    <property type="match status" value="1"/>
</dbReference>
<dbReference type="EC" id="2.7.13.3" evidence="2"/>
<dbReference type="InterPro" id="IPR036097">
    <property type="entry name" value="HisK_dim/P_sf"/>
</dbReference>
<evidence type="ECO:0000256" key="5">
    <source>
        <dbReference type="ARBA" id="ARBA00022777"/>
    </source>
</evidence>
<dbReference type="RefSeq" id="WP_013529056.1">
    <property type="nucleotide sequence ID" value="NC_014923.1"/>
</dbReference>
<feature type="transmembrane region" description="Helical" evidence="7">
    <location>
        <begin position="251"/>
        <end position="271"/>
    </location>
</feature>
<dbReference type="Pfam" id="PF07695">
    <property type="entry name" value="7TMR-DISM_7TM"/>
    <property type="match status" value="1"/>
</dbReference>
<dbReference type="STRING" id="765698.Mesci_1197"/>
<dbReference type="InterPro" id="IPR004358">
    <property type="entry name" value="Sig_transdc_His_kin-like_C"/>
</dbReference>
<organism evidence="9 10">
    <name type="scientific">Mesorhizobium ciceri biovar biserrulae (strain HAMBI 2942 / LMG 23838 / WSM1271)</name>
    <dbReference type="NCBI Taxonomy" id="765698"/>
    <lineage>
        <taxon>Bacteria</taxon>
        <taxon>Pseudomonadati</taxon>
        <taxon>Pseudomonadota</taxon>
        <taxon>Alphaproteobacteria</taxon>
        <taxon>Hyphomicrobiales</taxon>
        <taxon>Phyllobacteriaceae</taxon>
        <taxon>Mesorhizobium</taxon>
    </lineage>
</organism>
<dbReference type="GO" id="GO:0000155">
    <property type="term" value="F:phosphorelay sensor kinase activity"/>
    <property type="evidence" value="ECO:0007669"/>
    <property type="project" value="InterPro"/>
</dbReference>
<evidence type="ECO:0000256" key="1">
    <source>
        <dbReference type="ARBA" id="ARBA00000085"/>
    </source>
</evidence>
<dbReference type="InterPro" id="IPR011623">
    <property type="entry name" value="7TMR_DISM_rcpt_extracell_dom1"/>
</dbReference>
<dbReference type="SMART" id="SM00388">
    <property type="entry name" value="HisKA"/>
    <property type="match status" value="1"/>
</dbReference>
<dbReference type="PATRIC" id="fig|765698.3.peg.1629"/>
<dbReference type="Gene3D" id="3.30.565.10">
    <property type="entry name" value="Histidine kinase-like ATPase, C-terminal domain"/>
    <property type="match status" value="1"/>
</dbReference>
<evidence type="ECO:0000256" key="6">
    <source>
        <dbReference type="ARBA" id="ARBA00023012"/>
    </source>
</evidence>
<dbReference type="OrthoDB" id="9806130at2"/>
<dbReference type="PANTHER" id="PTHR43711:SF28">
    <property type="entry name" value="SENSOR HISTIDINE KINASE YXDK"/>
    <property type="match status" value="1"/>
</dbReference>
<keyword evidence="3" id="KW-0597">Phosphoprotein</keyword>
<dbReference type="EMBL" id="CP002447">
    <property type="protein sequence ID" value="ADV10361.1"/>
    <property type="molecule type" value="Genomic_DNA"/>
</dbReference>
<evidence type="ECO:0000256" key="7">
    <source>
        <dbReference type="SAM" id="Phobius"/>
    </source>
</evidence>